<organism evidence="3 4">
    <name type="scientific">Haloterrigena alkaliphila</name>
    <dbReference type="NCBI Taxonomy" id="2816475"/>
    <lineage>
        <taxon>Archaea</taxon>
        <taxon>Methanobacteriati</taxon>
        <taxon>Methanobacteriota</taxon>
        <taxon>Stenosarchaea group</taxon>
        <taxon>Halobacteria</taxon>
        <taxon>Halobacteriales</taxon>
        <taxon>Natrialbaceae</taxon>
        <taxon>Haloterrigena</taxon>
    </lineage>
</organism>
<keyword evidence="4" id="KW-1185">Reference proteome</keyword>
<dbReference type="KEGG" id="hakz:J0X25_14600"/>
<protein>
    <submittedName>
        <fullName evidence="3">Uncharacterized protein</fullName>
    </submittedName>
</protein>
<dbReference type="EMBL" id="CP071462">
    <property type="protein sequence ID" value="QSW98610.1"/>
    <property type="molecule type" value="Genomic_DNA"/>
</dbReference>
<keyword evidence="2" id="KW-1133">Transmembrane helix</keyword>
<evidence type="ECO:0000256" key="1">
    <source>
        <dbReference type="SAM" id="MobiDB-lite"/>
    </source>
</evidence>
<evidence type="ECO:0000256" key="2">
    <source>
        <dbReference type="SAM" id="Phobius"/>
    </source>
</evidence>
<reference evidence="3 4" key="1">
    <citation type="submission" date="2021-03" db="EMBL/GenBank/DDBJ databases">
        <title>Haloterrigena longa sp. nov. and Haloterrigena limicola sp. nov., extremely halophilic archaea isolated from a salt lake.</title>
        <authorList>
            <person name="Henglin C."/>
        </authorList>
    </citation>
    <scope>NUCLEOTIDE SEQUENCE [LARGE SCALE GENOMIC DNA]</scope>
    <source>
        <strain evidence="3 4">KZCA68</strain>
    </source>
</reference>
<dbReference type="GeneID" id="63188559"/>
<dbReference type="RefSeq" id="WP_207288219.1">
    <property type="nucleotide sequence ID" value="NZ_CP071462.1"/>
</dbReference>
<keyword evidence="2" id="KW-0472">Membrane</keyword>
<accession>A0A8A2VD18</accession>
<gene>
    <name evidence="3" type="ORF">J0X25_14600</name>
</gene>
<feature type="region of interest" description="Disordered" evidence="1">
    <location>
        <begin position="1"/>
        <end position="21"/>
    </location>
</feature>
<evidence type="ECO:0000313" key="4">
    <source>
        <dbReference type="Proteomes" id="UP000663203"/>
    </source>
</evidence>
<feature type="transmembrane region" description="Helical" evidence="2">
    <location>
        <begin position="108"/>
        <end position="129"/>
    </location>
</feature>
<proteinExistence type="predicted"/>
<feature type="transmembrane region" description="Helical" evidence="2">
    <location>
        <begin position="38"/>
        <end position="57"/>
    </location>
</feature>
<keyword evidence="2" id="KW-0812">Transmembrane</keyword>
<sequence length="130" mass="12920">MSETDAAGTDPSGSDASSVPERAGTALERIRTDSRHHAVAVVVAVALGLALSWLHWFGLVVGGALVALTASTPWRGVAGAIGFGVVVLVAFALSLGGSAGTVFGMTPVIYLVVASAIGLPVLGSLVRGIV</sequence>
<name>A0A8A2VD18_9EURY</name>
<dbReference type="Proteomes" id="UP000663203">
    <property type="component" value="Chromosome"/>
</dbReference>
<feature type="transmembrane region" description="Helical" evidence="2">
    <location>
        <begin position="77"/>
        <end position="96"/>
    </location>
</feature>
<evidence type="ECO:0000313" key="3">
    <source>
        <dbReference type="EMBL" id="QSW98610.1"/>
    </source>
</evidence>
<dbReference type="AlphaFoldDB" id="A0A8A2VD18"/>